<keyword evidence="3" id="KW-0597">Phosphoprotein</keyword>
<evidence type="ECO:0000256" key="2">
    <source>
        <dbReference type="ARBA" id="ARBA00010231"/>
    </source>
</evidence>
<comment type="similarity">
    <text evidence="2">Belongs to the phosphohexose mutase family.</text>
</comment>
<dbReference type="InterPro" id="IPR050486">
    <property type="entry name" value="Mannose-1P_guanyltransferase"/>
</dbReference>
<dbReference type="SUPFAM" id="SSF53448">
    <property type="entry name" value="Nucleotide-diphospho-sugar transferases"/>
    <property type="match status" value="1"/>
</dbReference>
<feature type="domain" description="Alpha-D-phosphohexomutase alpha/beta/alpha" evidence="7">
    <location>
        <begin position="638"/>
        <end position="744"/>
    </location>
</feature>
<evidence type="ECO:0000259" key="7">
    <source>
        <dbReference type="Pfam" id="PF02880"/>
    </source>
</evidence>
<feature type="domain" description="Nucleotidyl transferase" evidence="4">
    <location>
        <begin position="2"/>
        <end position="233"/>
    </location>
</feature>
<evidence type="ECO:0000256" key="3">
    <source>
        <dbReference type="ARBA" id="ARBA00022553"/>
    </source>
</evidence>
<protein>
    <submittedName>
        <fullName evidence="9">Sugar phosphate nucleotidyltransferase</fullName>
    </submittedName>
</protein>
<proteinExistence type="inferred from homology"/>
<dbReference type="Gene3D" id="3.40.120.10">
    <property type="entry name" value="Alpha-D-Glucose-1,6-Bisphosphate, subunit A, domain 3"/>
    <property type="match status" value="3"/>
</dbReference>
<dbReference type="Pfam" id="PF02879">
    <property type="entry name" value="PGM_PMM_II"/>
    <property type="match status" value="1"/>
</dbReference>
<accession>A0ABW1FV42</accession>
<feature type="domain" description="Alpha-D-phosphohexomutase alpha/beta/alpha" evidence="5">
    <location>
        <begin position="383"/>
        <end position="511"/>
    </location>
</feature>
<dbReference type="InterPro" id="IPR005846">
    <property type="entry name" value="A-D-PHexomutase_a/b/a-III"/>
</dbReference>
<dbReference type="InterPro" id="IPR005845">
    <property type="entry name" value="A-D-PHexomutase_a/b/a-II"/>
</dbReference>
<feature type="domain" description="Mannose-1-phosphate guanyltransferase C-terminal" evidence="8">
    <location>
        <begin position="265"/>
        <end position="365"/>
    </location>
</feature>
<reference evidence="10" key="1">
    <citation type="journal article" date="2019" name="Int. J. Syst. Evol. Microbiol.">
        <title>The Global Catalogue of Microorganisms (GCM) 10K type strain sequencing project: providing services to taxonomists for standard genome sequencing and annotation.</title>
        <authorList>
            <consortium name="The Broad Institute Genomics Platform"/>
            <consortium name="The Broad Institute Genome Sequencing Center for Infectious Disease"/>
            <person name="Wu L."/>
            <person name="Ma J."/>
        </authorList>
    </citation>
    <scope>NUCLEOTIDE SEQUENCE [LARGE SCALE GENOMIC DNA]</scope>
    <source>
        <strain evidence="10">JCM 4816</strain>
    </source>
</reference>
<sequence length="833" mass="89916">MKAVVMAGGEGTRLRPMTASMPKPLLPVVNRPIMEHVLRLLRRHGLTEIVVTVQFLASLVENYFGDGDELGLSISYAEEEVPLGTAGSVKNAEAALRDDAFLVISGDALTDFDLTDLLRFHREKGAMVTVCLTRVPNPLEFGITIVDDEGKVERFLEKPTWGQVFSDTVNTGIYVMEPEVFDYVAADTSVDWSSDVFPKLMQAGKPIYGYIAEGYWEDVGTHESYVKAQGDVLERRVDVDIDGTEVRPGIWIAEGASVDPEARLSGPLFIGDYAKVEPGAEVREHTVIGSNVVVKRGAFLHRAVVQDNVYIGPGANLRGCVVGKDTDVMRAARIDEGAVIGDDCHIGEESVLSGNARVFPFKTIDPGAVVTTTVMGEARGRERLFGARGVSGIINVEITPELAVRLAAAYATTLKKGATVTIARDHSRGARALKRAMVAALQASAIEVRDLENVPMPVARQQTARGSAGGIMLRTTPGRADSLDILFFDERGADLTQAKQRHLDRVFTRHEYRRAFPGETGSLRHPPSPEDPYAGSLCTALNLDGIAEANLRVVLDAANGSAALALSHVLGRLPVDTLVLDLGLDQSLPTETPQQRADALERVGRFVSLTESQFGVRFDSVGERISLVSGSGAVLPDERALLLMLELVAAERQGGQVVLPVTTTRVAEQIAARHGVEVLWTTTAPDDLSHRVRTAEDPILGGDGRGGYVIPEFSHVLDGVAAFVRLVGLVARSELTLGQLETAIPQAHVVRRDLATPWAVKEGVLRSAQEAAGDRPVELDHGLRILEPDGGWTLILPDASEAVTHLWAEAPTADAAKSLLDHWSSTIQWWHGT</sequence>
<dbReference type="InterPro" id="IPR016055">
    <property type="entry name" value="A-D-PHexomutase_a/b/a-I/II/III"/>
</dbReference>
<comment type="caution">
    <text evidence="9">The sequence shown here is derived from an EMBL/GenBank/DDBJ whole genome shotgun (WGS) entry which is preliminary data.</text>
</comment>
<evidence type="ECO:0000313" key="10">
    <source>
        <dbReference type="Proteomes" id="UP001596174"/>
    </source>
</evidence>
<dbReference type="EMBL" id="JBHSQJ010000002">
    <property type="protein sequence ID" value="MFC5905712.1"/>
    <property type="molecule type" value="Genomic_DNA"/>
</dbReference>
<name>A0ABW1FV42_9ACTN</name>
<dbReference type="InterPro" id="IPR005835">
    <property type="entry name" value="NTP_transferase_dom"/>
</dbReference>
<dbReference type="PANTHER" id="PTHR22572">
    <property type="entry name" value="SUGAR-1-PHOSPHATE GUANYL TRANSFERASE"/>
    <property type="match status" value="1"/>
</dbReference>
<evidence type="ECO:0000259" key="6">
    <source>
        <dbReference type="Pfam" id="PF02879"/>
    </source>
</evidence>
<evidence type="ECO:0000259" key="5">
    <source>
        <dbReference type="Pfam" id="PF02878"/>
    </source>
</evidence>
<dbReference type="SUPFAM" id="SSF55957">
    <property type="entry name" value="Phosphoglucomutase, C-terminal domain"/>
    <property type="match status" value="1"/>
</dbReference>
<dbReference type="Pfam" id="PF02880">
    <property type="entry name" value="PGM_PMM_III"/>
    <property type="match status" value="1"/>
</dbReference>
<evidence type="ECO:0000259" key="4">
    <source>
        <dbReference type="Pfam" id="PF00483"/>
    </source>
</evidence>
<dbReference type="CDD" id="cd04181">
    <property type="entry name" value="NTP_transferase"/>
    <property type="match status" value="1"/>
</dbReference>
<evidence type="ECO:0000256" key="1">
    <source>
        <dbReference type="ARBA" id="ARBA00007274"/>
    </source>
</evidence>
<gene>
    <name evidence="9" type="ORF">ACFP3V_00535</name>
</gene>
<dbReference type="Gene3D" id="2.160.10.10">
    <property type="entry name" value="Hexapeptide repeat proteins"/>
    <property type="match status" value="1"/>
</dbReference>
<dbReference type="RefSeq" id="WP_380578421.1">
    <property type="nucleotide sequence ID" value="NZ_JBHSQJ010000002.1"/>
</dbReference>
<dbReference type="InterPro" id="IPR029044">
    <property type="entry name" value="Nucleotide-diphossugar_trans"/>
</dbReference>
<dbReference type="Proteomes" id="UP001596174">
    <property type="component" value="Unassembled WGS sequence"/>
</dbReference>
<dbReference type="Gene3D" id="3.90.550.10">
    <property type="entry name" value="Spore Coat Polysaccharide Biosynthesis Protein SpsA, Chain A"/>
    <property type="match status" value="1"/>
</dbReference>
<dbReference type="InterPro" id="IPR056729">
    <property type="entry name" value="GMPPB_C"/>
</dbReference>
<evidence type="ECO:0000313" key="9">
    <source>
        <dbReference type="EMBL" id="MFC5905712.1"/>
    </source>
</evidence>
<feature type="domain" description="Alpha-D-phosphohexomutase alpha/beta/alpha" evidence="6">
    <location>
        <begin position="532"/>
        <end position="632"/>
    </location>
</feature>
<comment type="similarity">
    <text evidence="1">Belongs to the transferase hexapeptide repeat family.</text>
</comment>
<dbReference type="SUPFAM" id="SSF51161">
    <property type="entry name" value="Trimeric LpxA-like enzymes"/>
    <property type="match status" value="1"/>
</dbReference>
<dbReference type="Pfam" id="PF00483">
    <property type="entry name" value="NTP_transferase"/>
    <property type="match status" value="1"/>
</dbReference>
<dbReference type="Pfam" id="PF02878">
    <property type="entry name" value="PGM_PMM_I"/>
    <property type="match status" value="1"/>
</dbReference>
<dbReference type="Pfam" id="PF25087">
    <property type="entry name" value="GMPPB_C"/>
    <property type="match status" value="1"/>
</dbReference>
<dbReference type="InterPro" id="IPR036900">
    <property type="entry name" value="A-D-PHexomutase_C_sf"/>
</dbReference>
<keyword evidence="10" id="KW-1185">Reference proteome</keyword>
<dbReference type="SUPFAM" id="SSF53738">
    <property type="entry name" value="Phosphoglucomutase, first 3 domains"/>
    <property type="match status" value="2"/>
</dbReference>
<dbReference type="InterPro" id="IPR005844">
    <property type="entry name" value="A-D-PHexomutase_a/b/a-I"/>
</dbReference>
<dbReference type="InterPro" id="IPR011004">
    <property type="entry name" value="Trimer_LpxA-like_sf"/>
</dbReference>
<evidence type="ECO:0000259" key="8">
    <source>
        <dbReference type="Pfam" id="PF25087"/>
    </source>
</evidence>
<organism evidence="9 10">
    <name type="scientific">Streptacidiphilus monticola</name>
    <dbReference type="NCBI Taxonomy" id="2161674"/>
    <lineage>
        <taxon>Bacteria</taxon>
        <taxon>Bacillati</taxon>
        <taxon>Actinomycetota</taxon>
        <taxon>Actinomycetes</taxon>
        <taxon>Kitasatosporales</taxon>
        <taxon>Streptomycetaceae</taxon>
        <taxon>Streptacidiphilus</taxon>
    </lineage>
</organism>